<protein>
    <submittedName>
        <fullName evidence="7">Uncharacterized protein</fullName>
    </submittedName>
</protein>
<reference evidence="7" key="1">
    <citation type="journal article" date="2023" name="BMC Genomics">
        <title>Chromosome-level genome assemblies of Cutaneotrichosporon spp. (Trichosporonales, Basidiomycota) reveal imbalanced evolution between nucleotide sequences and chromosome synteny.</title>
        <authorList>
            <person name="Kobayashi Y."/>
            <person name="Kayamori A."/>
            <person name="Aoki K."/>
            <person name="Shiwa Y."/>
            <person name="Matsutani M."/>
            <person name="Fujita N."/>
            <person name="Sugita T."/>
            <person name="Iwasaki W."/>
            <person name="Tanaka N."/>
            <person name="Takashima M."/>
        </authorList>
    </citation>
    <scope>NUCLEOTIDE SEQUENCE</scope>
    <source>
        <strain evidence="7">HIS019</strain>
    </source>
</reference>
<keyword evidence="5" id="KW-0456">Lyase</keyword>
<sequence length="397" mass="43013">MYGSSSQPVPDQPKFVSAIPDYLASPRTVPARCPVGHVAPIVNNAATFSPSLSESVLFIVGAQAHAGGLAYDVLDGPRSFFAGAVEPASSSPLAPGSSESEDVTRADGPVTLDVAASTDAAGRETRAILAYFRSRAAMTAWRAAGFEKWWTDPARERDGEEGYGWFLEVLVPSADRRETIISNPEGQREGVAVLAEGTCGPLFEGGYRGASRDRLAVSQNDSLLGEGEGGPETVDPHAKDQENDSPSLVRTGRVQVRGQKNLCVIRSGQDWRGGGDEERANYPSIQRSLLHAMDDLREHARELGCHGIRFMTVLDNDVEPTDRTFGLAYFASLTQLEDWAATRPAHLDVVHRFVKYATERHGNISVRLWHEIYVLEPSMQEFEYINCAPGGGVLGVS</sequence>
<evidence type="ECO:0000256" key="2">
    <source>
        <dbReference type="ARBA" id="ARBA00022617"/>
    </source>
</evidence>
<dbReference type="GO" id="GO:0016829">
    <property type="term" value="F:lyase activity"/>
    <property type="evidence" value="ECO:0007669"/>
    <property type="project" value="UniProtKB-KW"/>
</dbReference>
<dbReference type="GO" id="GO:0046872">
    <property type="term" value="F:metal ion binding"/>
    <property type="evidence" value="ECO:0007669"/>
    <property type="project" value="UniProtKB-KW"/>
</dbReference>
<accession>A0AA48L8U9</accession>
<evidence type="ECO:0000256" key="4">
    <source>
        <dbReference type="ARBA" id="ARBA00023004"/>
    </source>
</evidence>
<keyword evidence="2" id="KW-0349">Heme</keyword>
<evidence type="ECO:0000256" key="5">
    <source>
        <dbReference type="ARBA" id="ARBA00023239"/>
    </source>
</evidence>
<evidence type="ECO:0000256" key="6">
    <source>
        <dbReference type="SAM" id="MobiDB-lite"/>
    </source>
</evidence>
<evidence type="ECO:0000313" key="7">
    <source>
        <dbReference type="EMBL" id="BEI94144.1"/>
    </source>
</evidence>
<organism evidence="7 8">
    <name type="scientific">Cutaneotrichosporon cavernicola</name>
    <dbReference type="NCBI Taxonomy" id="279322"/>
    <lineage>
        <taxon>Eukaryota</taxon>
        <taxon>Fungi</taxon>
        <taxon>Dikarya</taxon>
        <taxon>Basidiomycota</taxon>
        <taxon>Agaricomycotina</taxon>
        <taxon>Tremellomycetes</taxon>
        <taxon>Trichosporonales</taxon>
        <taxon>Trichosporonaceae</taxon>
        <taxon>Cutaneotrichosporon</taxon>
    </lineage>
</organism>
<proteinExistence type="predicted"/>
<dbReference type="Pfam" id="PF13816">
    <property type="entry name" value="Dehydratase_hem"/>
    <property type="match status" value="1"/>
</dbReference>
<dbReference type="InterPro" id="IPR025702">
    <property type="entry name" value="OXD"/>
</dbReference>
<dbReference type="GeneID" id="85498014"/>
<dbReference type="Proteomes" id="UP001233271">
    <property type="component" value="Chromosome 6"/>
</dbReference>
<feature type="region of interest" description="Disordered" evidence="6">
    <location>
        <begin position="221"/>
        <end position="247"/>
    </location>
</feature>
<dbReference type="KEGG" id="ccac:CcaHIS019_0606030"/>
<keyword evidence="4" id="KW-0408">Iron</keyword>
<evidence type="ECO:0000256" key="1">
    <source>
        <dbReference type="ARBA" id="ARBA00001970"/>
    </source>
</evidence>
<feature type="region of interest" description="Disordered" evidence="6">
    <location>
        <begin position="88"/>
        <end position="107"/>
    </location>
</feature>
<feature type="compositionally biased region" description="Low complexity" evidence="6">
    <location>
        <begin position="88"/>
        <end position="98"/>
    </location>
</feature>
<keyword evidence="3" id="KW-0479">Metal-binding</keyword>
<comment type="cofactor">
    <cofactor evidence="1">
        <name>heme b</name>
        <dbReference type="ChEBI" id="CHEBI:60344"/>
    </cofactor>
</comment>
<evidence type="ECO:0000313" key="8">
    <source>
        <dbReference type="Proteomes" id="UP001233271"/>
    </source>
</evidence>
<dbReference type="AlphaFoldDB" id="A0AA48L8U9"/>
<dbReference type="RefSeq" id="XP_060459409.1">
    <property type="nucleotide sequence ID" value="XM_060603079.1"/>
</dbReference>
<gene>
    <name evidence="7" type="ORF">CcaverHIS019_0606030</name>
</gene>
<keyword evidence="8" id="KW-1185">Reference proteome</keyword>
<evidence type="ECO:0000256" key="3">
    <source>
        <dbReference type="ARBA" id="ARBA00022723"/>
    </source>
</evidence>
<dbReference type="EMBL" id="AP028217">
    <property type="protein sequence ID" value="BEI94144.1"/>
    <property type="molecule type" value="Genomic_DNA"/>
</dbReference>
<name>A0AA48L8U9_9TREE</name>